<organism evidence="2 3">
    <name type="scientific">Candidatus Buchananbacteria bacterium RIFCSPLOWO2_01_FULL_39_33</name>
    <dbReference type="NCBI Taxonomy" id="1797543"/>
    <lineage>
        <taxon>Bacteria</taxon>
        <taxon>Candidatus Buchananiibacteriota</taxon>
    </lineage>
</organism>
<feature type="domain" description="Methyltransferase FkbM" evidence="1">
    <location>
        <begin position="63"/>
        <end position="224"/>
    </location>
</feature>
<reference evidence="2 3" key="1">
    <citation type="journal article" date="2016" name="Nat. Commun.">
        <title>Thousands of microbial genomes shed light on interconnected biogeochemical processes in an aquifer system.</title>
        <authorList>
            <person name="Anantharaman K."/>
            <person name="Brown C.T."/>
            <person name="Hug L.A."/>
            <person name="Sharon I."/>
            <person name="Castelle C.J."/>
            <person name="Probst A.J."/>
            <person name="Thomas B.C."/>
            <person name="Singh A."/>
            <person name="Wilkins M.J."/>
            <person name="Karaoz U."/>
            <person name="Brodie E.L."/>
            <person name="Williams K.H."/>
            <person name="Hubbard S.S."/>
            <person name="Banfield J.F."/>
        </authorList>
    </citation>
    <scope>NUCLEOTIDE SEQUENCE [LARGE SCALE GENOMIC DNA]</scope>
</reference>
<evidence type="ECO:0000313" key="2">
    <source>
        <dbReference type="EMBL" id="OGY52334.1"/>
    </source>
</evidence>
<proteinExistence type="predicted"/>
<dbReference type="PANTHER" id="PTHR34203:SF15">
    <property type="entry name" value="SLL1173 PROTEIN"/>
    <property type="match status" value="1"/>
</dbReference>
<dbReference type="InterPro" id="IPR052514">
    <property type="entry name" value="SAM-dependent_MTase"/>
</dbReference>
<dbReference type="Proteomes" id="UP000177376">
    <property type="component" value="Unassembled WGS sequence"/>
</dbReference>
<dbReference type="AlphaFoldDB" id="A0A1G1YJ85"/>
<dbReference type="SUPFAM" id="SSF53335">
    <property type="entry name" value="S-adenosyl-L-methionine-dependent methyltransferases"/>
    <property type="match status" value="1"/>
</dbReference>
<comment type="caution">
    <text evidence="2">The sequence shown here is derived from an EMBL/GenBank/DDBJ whole genome shotgun (WGS) entry which is preliminary data.</text>
</comment>
<gene>
    <name evidence="2" type="ORF">A3A02_04700</name>
</gene>
<dbReference type="Pfam" id="PF05050">
    <property type="entry name" value="Methyltransf_21"/>
    <property type="match status" value="1"/>
</dbReference>
<dbReference type="Gene3D" id="3.40.50.150">
    <property type="entry name" value="Vaccinia Virus protein VP39"/>
    <property type="match status" value="1"/>
</dbReference>
<protein>
    <recommendedName>
        <fullName evidence="1">Methyltransferase FkbM domain-containing protein</fullName>
    </recommendedName>
</protein>
<dbReference type="EMBL" id="MHIM01000021">
    <property type="protein sequence ID" value="OGY52334.1"/>
    <property type="molecule type" value="Genomic_DNA"/>
</dbReference>
<dbReference type="PANTHER" id="PTHR34203">
    <property type="entry name" value="METHYLTRANSFERASE, FKBM FAMILY PROTEIN"/>
    <property type="match status" value="1"/>
</dbReference>
<sequence>MTFDFGVLNFMKMAYKTITTNFKGMDISFQVRLNTWDEQIIGWIQREYERAFDLPLNGLPIIDIGAHIGAFSQLAAVTYPSSKIYCYEPYADSYRLLAENMFGRNCELHQAAISGGQKYGRLAKNIEVGQNQVIWEDVPSKGLWCYDLETVDCIPINSVLDQLAEIGLLKMDCEGSELGFLPHLSNANKQKIRFIVGEVHPEKKEIYQLISPYSDGEIIRQFFRGFKIFIDEKLFFGWRKDIEY</sequence>
<evidence type="ECO:0000259" key="1">
    <source>
        <dbReference type="Pfam" id="PF05050"/>
    </source>
</evidence>
<dbReference type="InterPro" id="IPR029063">
    <property type="entry name" value="SAM-dependent_MTases_sf"/>
</dbReference>
<dbReference type="NCBIfam" id="TIGR01444">
    <property type="entry name" value="fkbM_fam"/>
    <property type="match status" value="1"/>
</dbReference>
<evidence type="ECO:0000313" key="3">
    <source>
        <dbReference type="Proteomes" id="UP000177376"/>
    </source>
</evidence>
<dbReference type="InterPro" id="IPR006342">
    <property type="entry name" value="FkbM_mtfrase"/>
</dbReference>
<accession>A0A1G1YJ85</accession>
<name>A0A1G1YJ85_9BACT</name>